<evidence type="ECO:0000313" key="1">
    <source>
        <dbReference type="EMBL" id="KAJ4443353.1"/>
    </source>
</evidence>
<evidence type="ECO:0008006" key="3">
    <source>
        <dbReference type="Google" id="ProtNLM"/>
    </source>
</evidence>
<gene>
    <name evidence="1" type="ORF">ANN_05021</name>
</gene>
<sequence length="132" mass="15074">MAGLCEGGNEPPGSLKANKIKCIRFTDDMTLAEEEMILRDMLLELNDSCEQYGMKINLNKMKTMVIERKIKKASMRILNEAVEQVDSFNYLGCRPTIRSNMSCSEEVKRRIAMGKEAFNRKEASSADLWKKN</sequence>
<name>A0ABQ8TA14_PERAM</name>
<dbReference type="PANTHER" id="PTHR47027">
    <property type="entry name" value="REVERSE TRANSCRIPTASE DOMAIN-CONTAINING PROTEIN"/>
    <property type="match status" value="1"/>
</dbReference>
<accession>A0ABQ8TA14</accession>
<protein>
    <recommendedName>
        <fullName evidence="3">Reverse transcriptase domain-containing protein</fullName>
    </recommendedName>
</protein>
<proteinExistence type="predicted"/>
<comment type="caution">
    <text evidence="1">The sequence shown here is derived from an EMBL/GenBank/DDBJ whole genome shotgun (WGS) entry which is preliminary data.</text>
</comment>
<reference evidence="1 2" key="1">
    <citation type="journal article" date="2022" name="Allergy">
        <title>Genome assembly and annotation of Periplaneta americana reveal a comprehensive cockroach allergen profile.</title>
        <authorList>
            <person name="Wang L."/>
            <person name="Xiong Q."/>
            <person name="Saelim N."/>
            <person name="Wang L."/>
            <person name="Nong W."/>
            <person name="Wan A.T."/>
            <person name="Shi M."/>
            <person name="Liu X."/>
            <person name="Cao Q."/>
            <person name="Hui J.H.L."/>
            <person name="Sookrung N."/>
            <person name="Leung T.F."/>
            <person name="Tungtrongchitr A."/>
            <person name="Tsui S.K.W."/>
        </authorList>
    </citation>
    <scope>NUCLEOTIDE SEQUENCE [LARGE SCALE GENOMIC DNA]</scope>
    <source>
        <strain evidence="1">PWHHKU_190912</strain>
    </source>
</reference>
<dbReference type="EMBL" id="JAJSOF020000013">
    <property type="protein sequence ID" value="KAJ4443353.1"/>
    <property type="molecule type" value="Genomic_DNA"/>
</dbReference>
<organism evidence="1 2">
    <name type="scientific">Periplaneta americana</name>
    <name type="common">American cockroach</name>
    <name type="synonym">Blatta americana</name>
    <dbReference type="NCBI Taxonomy" id="6978"/>
    <lineage>
        <taxon>Eukaryota</taxon>
        <taxon>Metazoa</taxon>
        <taxon>Ecdysozoa</taxon>
        <taxon>Arthropoda</taxon>
        <taxon>Hexapoda</taxon>
        <taxon>Insecta</taxon>
        <taxon>Pterygota</taxon>
        <taxon>Neoptera</taxon>
        <taxon>Polyneoptera</taxon>
        <taxon>Dictyoptera</taxon>
        <taxon>Blattodea</taxon>
        <taxon>Blattoidea</taxon>
        <taxon>Blattidae</taxon>
        <taxon>Blattinae</taxon>
        <taxon>Periplaneta</taxon>
    </lineage>
</organism>
<evidence type="ECO:0000313" key="2">
    <source>
        <dbReference type="Proteomes" id="UP001148838"/>
    </source>
</evidence>
<keyword evidence="2" id="KW-1185">Reference proteome</keyword>
<dbReference type="PANTHER" id="PTHR47027:SF20">
    <property type="entry name" value="REVERSE TRANSCRIPTASE-LIKE PROTEIN WITH RNA-DIRECTED DNA POLYMERASE DOMAIN"/>
    <property type="match status" value="1"/>
</dbReference>
<dbReference type="Proteomes" id="UP001148838">
    <property type="component" value="Unassembled WGS sequence"/>
</dbReference>